<organism evidence="1">
    <name type="scientific">Xenorhabdus hominickii</name>
    <dbReference type="NCBI Taxonomy" id="351679"/>
    <lineage>
        <taxon>Bacteria</taxon>
        <taxon>Pseudomonadati</taxon>
        <taxon>Pseudomonadota</taxon>
        <taxon>Gammaproteobacteria</taxon>
        <taxon>Enterobacterales</taxon>
        <taxon>Morganellaceae</taxon>
        <taxon>Xenorhabdus</taxon>
    </lineage>
</organism>
<geneLocation type="plasmid" evidence="1">
    <name>unnamed3</name>
</geneLocation>
<name>A0A1V0M4I4_XENHO</name>
<evidence type="ECO:0000313" key="3">
    <source>
        <dbReference type="Proteomes" id="UP000225433"/>
    </source>
</evidence>
<dbReference type="EMBL" id="KX517800">
    <property type="protein sequence ID" value="ARD69782.1"/>
    <property type="molecule type" value="Genomic_DNA"/>
</dbReference>
<dbReference type="EMBL" id="NJAI01000016">
    <property type="protein sequence ID" value="PHM51584.1"/>
    <property type="molecule type" value="Genomic_DNA"/>
</dbReference>
<reference evidence="2 3" key="2">
    <citation type="journal article" date="2017" name="Nat. Microbiol.">
        <title>Natural product diversity associated with the nematode symbionts Photorhabdus and Xenorhabdus.</title>
        <authorList>
            <person name="Tobias N.J."/>
            <person name="Wolff H."/>
            <person name="Djahanschiri B."/>
            <person name="Grundmann F."/>
            <person name="Kronenwerth M."/>
            <person name="Shi Y.M."/>
            <person name="Simonyi S."/>
            <person name="Grun P."/>
            <person name="Shapiro-Ilan D."/>
            <person name="Pidot S.J."/>
            <person name="Stinear T.P."/>
            <person name="Ebersberger I."/>
            <person name="Bode H.B."/>
        </authorList>
    </citation>
    <scope>NUCLEOTIDE SEQUENCE [LARGE SCALE GENOMIC DNA]</scope>
    <source>
        <strain evidence="2 3">DSM 17903</strain>
    </source>
</reference>
<sequence length="73" mass="7497">MTISSLQMAVMAGEAEMAVPVITLRGVTGGTVEMGMGQTLLGEMVETGAPEEVAMTRRVALVPMAVIVATTAM</sequence>
<dbReference type="AlphaFoldDB" id="A0A1V0M4I4"/>
<evidence type="ECO:0000313" key="1">
    <source>
        <dbReference type="EMBL" id="ARD69782.1"/>
    </source>
</evidence>
<accession>A0A1V0M4I4</accession>
<reference evidence="1" key="1">
    <citation type="journal article" date="2017" name="J. Invertebr. Pathol.">
        <title>Identification and bacterial characteristics of Xenorhabdus hominickii ANU101 from an entomopathogenic nematode, Steinernema monticolum.</title>
        <authorList>
            <person name="Park Y."/>
            <person name="Kang S."/>
            <person name="Sadekuzzaman M."/>
            <person name="Kim H."/>
            <person name="Jung J.K."/>
            <person name="Kim Y."/>
        </authorList>
    </citation>
    <scope>NUCLEOTIDE SEQUENCE</scope>
    <source>
        <strain evidence="1">ANU101</strain>
        <plasmid evidence="1">unnamed3</plasmid>
    </source>
</reference>
<keyword evidence="1" id="KW-0614">Plasmid</keyword>
<evidence type="ECO:0000313" key="2">
    <source>
        <dbReference type="EMBL" id="PHM51584.1"/>
    </source>
</evidence>
<dbReference type="Proteomes" id="UP000225433">
    <property type="component" value="Unassembled WGS sequence"/>
</dbReference>
<protein>
    <submittedName>
        <fullName evidence="1">Uncharacterized protein</fullName>
    </submittedName>
</protein>
<gene>
    <name evidence="2" type="ORF">Xhom_04876</name>
</gene>
<proteinExistence type="predicted"/>